<evidence type="ECO:0000256" key="1">
    <source>
        <dbReference type="ARBA" id="ARBA00023015"/>
    </source>
</evidence>
<dbReference type="Gene3D" id="1.10.10.10">
    <property type="entry name" value="Winged helix-like DNA-binding domain superfamily/Winged helix DNA-binding domain"/>
    <property type="match status" value="1"/>
</dbReference>
<dbReference type="GO" id="GO:0003677">
    <property type="term" value="F:DNA binding"/>
    <property type="evidence" value="ECO:0007669"/>
    <property type="project" value="InterPro"/>
</dbReference>
<dbReference type="AlphaFoldDB" id="A0A1S7LGH8"/>
<gene>
    <name evidence="4" type="ORF">MAGMO_0961</name>
</gene>
<feature type="domain" description="HTH luxR-type" evidence="3">
    <location>
        <begin position="317"/>
        <end position="374"/>
    </location>
</feature>
<reference evidence="4" key="1">
    <citation type="submission" date="2015-04" db="EMBL/GenBank/DDBJ databases">
        <authorList>
            <person name="Syromyatnikov M.Y."/>
            <person name="Popov V.N."/>
        </authorList>
    </citation>
    <scope>NUCLEOTIDE SEQUENCE</scope>
    <source>
        <strain evidence="4">MO-1</strain>
    </source>
</reference>
<dbReference type="EMBL" id="LO017727">
    <property type="protein sequence ID" value="CRH05159.1"/>
    <property type="molecule type" value="Genomic_DNA"/>
</dbReference>
<dbReference type="SUPFAM" id="SSF46894">
    <property type="entry name" value="C-terminal effector domain of the bipartite response regulators"/>
    <property type="match status" value="1"/>
</dbReference>
<organism evidence="4">
    <name type="scientific">Magnetococcus massalia (strain MO-1)</name>
    <dbReference type="NCBI Taxonomy" id="451514"/>
    <lineage>
        <taxon>Bacteria</taxon>
        <taxon>Pseudomonadati</taxon>
        <taxon>Pseudomonadota</taxon>
        <taxon>Magnetococcia</taxon>
        <taxon>Magnetococcales</taxon>
        <taxon>Magnetococcaceae</taxon>
        <taxon>Magnetococcus</taxon>
    </lineage>
</organism>
<accession>A0A1S7LGH8</accession>
<dbReference type="GO" id="GO:0006355">
    <property type="term" value="P:regulation of DNA-templated transcription"/>
    <property type="evidence" value="ECO:0007669"/>
    <property type="project" value="InterPro"/>
</dbReference>
<proteinExistence type="predicted"/>
<evidence type="ECO:0000313" key="4">
    <source>
        <dbReference type="EMBL" id="CRH05159.1"/>
    </source>
</evidence>
<evidence type="ECO:0000256" key="2">
    <source>
        <dbReference type="ARBA" id="ARBA00023163"/>
    </source>
</evidence>
<dbReference type="InterPro" id="IPR029016">
    <property type="entry name" value="GAF-like_dom_sf"/>
</dbReference>
<dbReference type="InterPro" id="IPR016032">
    <property type="entry name" value="Sig_transdc_resp-reg_C-effctor"/>
</dbReference>
<dbReference type="Gene3D" id="3.30.450.40">
    <property type="match status" value="1"/>
</dbReference>
<dbReference type="InterPro" id="IPR036388">
    <property type="entry name" value="WH-like_DNA-bd_sf"/>
</dbReference>
<dbReference type="InterPro" id="IPR000792">
    <property type="entry name" value="Tscrpt_reg_LuxR_C"/>
</dbReference>
<sequence>MDANAPPVELLDLLYEAVSDDSQWPLFMQRVAEHFDSSASFFICGDMAEEAMSFSAQHGIDPALLDSYAKQIQSDPRTALFTQFAGRSFNLAALMEHDPELVERWYASAIYQELFRSCDIEHLMAFLLPDGGARGGALGVFRPPTAKEYSEVELQQFAALAPHLSRAVKQQRQFAQLEEERWAALSILDDLTMGVIICEESTRVLFSNRKAQQIAKKRDGLSLRHGEVWANQQKESDLLRALTQGCVRLAQEGRGMQGQCLSLPRKQSLRPLHLRIMPIWKSRGHLSVPDLKRPVCAIYVTDPDLPQETEIELLQRMFGLTPKEAELLSLLVAGLSVQDSAKRMGSRVETARTHLKSIFAKTVTKGQSELVKLVATSPAWLNHTSSDDRSLTA</sequence>
<protein>
    <recommendedName>
        <fullName evidence="3">HTH luxR-type domain-containing protein</fullName>
    </recommendedName>
</protein>
<keyword evidence="2" id="KW-0804">Transcription</keyword>
<keyword evidence="1" id="KW-0805">Transcription regulation</keyword>
<dbReference type="SMART" id="SM00421">
    <property type="entry name" value="HTH_LUXR"/>
    <property type="match status" value="1"/>
</dbReference>
<dbReference type="SUPFAM" id="SSF55781">
    <property type="entry name" value="GAF domain-like"/>
    <property type="match status" value="1"/>
</dbReference>
<dbReference type="PRINTS" id="PR00038">
    <property type="entry name" value="HTHLUXR"/>
</dbReference>
<name>A0A1S7LGH8_MAGMO</name>
<evidence type="ECO:0000259" key="3">
    <source>
        <dbReference type="SMART" id="SM00421"/>
    </source>
</evidence>